<dbReference type="SUPFAM" id="SSF53756">
    <property type="entry name" value="UDP-Glycosyltransferase/glycogen phosphorylase"/>
    <property type="match status" value="1"/>
</dbReference>
<gene>
    <name evidence="2" type="ORF">RXV94_02245</name>
</gene>
<sequence length="350" mass="40253">MNKRILVAPLNWGLGHATRCIPIINALIDNNFEPIIASDGMALLLLKKEFPELKCLELPSYNISYSENEKCFKLKLIKQFPQLLKAIKKENNLVNDIIEEHHINGIISDNRLGVYSSKIPSVYITHQLHVLSGKTTWLTTKIHQYVIKQFDECWVPDFKKSFNLSGSLGHINDSNLKTKLKYIGPLCRMKKESLNSVYDIMVLLSGPEPQRTLLEDKLMKELNSFDGKILFVKGVVDDHQVLNEEGQFTICNFMETKDLEKTINQSKLVIARSGYSTIMDLAKLRKKAFFIPTPGQYEQEYLASYLQDLKLAPYCKQEDFNNKKLEEVSYYKGLINVGNKVDFKELFSLF</sequence>
<evidence type="ECO:0000313" key="2">
    <source>
        <dbReference type="EMBL" id="MDU8884964.1"/>
    </source>
</evidence>
<evidence type="ECO:0000313" key="3">
    <source>
        <dbReference type="Proteomes" id="UP001268651"/>
    </source>
</evidence>
<dbReference type="PANTHER" id="PTHR21015">
    <property type="entry name" value="UDP-N-ACETYLGLUCOSAMINE--N-ACETYLMURAMYL-(PENTAPEPTIDE) PYROPHOSPHORYL-UNDECAPRENOL N-ACETYLGLUCOSAMINE TRANSFERASE 1"/>
    <property type="match status" value="1"/>
</dbReference>
<dbReference type="Gene3D" id="3.40.50.2000">
    <property type="entry name" value="Glycogen Phosphorylase B"/>
    <property type="match status" value="1"/>
</dbReference>
<accession>A0ABU3U3I6</accession>
<proteinExistence type="predicted"/>
<keyword evidence="3" id="KW-1185">Reference proteome</keyword>
<dbReference type="InterPro" id="IPR007235">
    <property type="entry name" value="Glyco_trans_28_C"/>
</dbReference>
<protein>
    <submittedName>
        <fullName evidence="2">Glycosyltransferase family protein</fullName>
    </submittedName>
</protein>
<dbReference type="Pfam" id="PF04101">
    <property type="entry name" value="Glyco_tran_28_C"/>
    <property type="match status" value="1"/>
</dbReference>
<reference evidence="2 3" key="1">
    <citation type="submission" date="2023-10" db="EMBL/GenBank/DDBJ databases">
        <title>Marimonas sp. nov. isolated from tidal mud flat.</title>
        <authorList>
            <person name="Jaincy N.J."/>
            <person name="Srinivasan S."/>
            <person name="Lee S.-S."/>
        </authorList>
    </citation>
    <scope>NUCLEOTIDE SEQUENCE [LARGE SCALE GENOMIC DNA]</scope>
    <source>
        <strain evidence="2 3">MJ-SS3</strain>
    </source>
</reference>
<feature type="domain" description="Glycosyl transferase family 28 C-terminal" evidence="1">
    <location>
        <begin position="228"/>
        <end position="328"/>
    </location>
</feature>
<dbReference type="RefSeq" id="WP_316660769.1">
    <property type="nucleotide sequence ID" value="NZ_JAWHTF010000001.1"/>
</dbReference>
<dbReference type="EMBL" id="JAWHTF010000001">
    <property type="protein sequence ID" value="MDU8884964.1"/>
    <property type="molecule type" value="Genomic_DNA"/>
</dbReference>
<name>A0ABU3U3I6_9FLAO</name>
<organism evidence="2 3">
    <name type="scientific">Gilvirhabdus luticola</name>
    <dbReference type="NCBI Taxonomy" id="3079858"/>
    <lineage>
        <taxon>Bacteria</taxon>
        <taxon>Pseudomonadati</taxon>
        <taxon>Bacteroidota</taxon>
        <taxon>Flavobacteriia</taxon>
        <taxon>Flavobacteriales</taxon>
        <taxon>Flavobacteriaceae</taxon>
        <taxon>Gilvirhabdus</taxon>
    </lineage>
</organism>
<dbReference type="PANTHER" id="PTHR21015:SF22">
    <property type="entry name" value="GLYCOSYLTRANSFERASE"/>
    <property type="match status" value="1"/>
</dbReference>
<dbReference type="Proteomes" id="UP001268651">
    <property type="component" value="Unassembled WGS sequence"/>
</dbReference>
<evidence type="ECO:0000259" key="1">
    <source>
        <dbReference type="Pfam" id="PF04101"/>
    </source>
</evidence>
<comment type="caution">
    <text evidence="2">The sequence shown here is derived from an EMBL/GenBank/DDBJ whole genome shotgun (WGS) entry which is preliminary data.</text>
</comment>